<evidence type="ECO:0000256" key="1">
    <source>
        <dbReference type="SAM" id="MobiDB-lite"/>
    </source>
</evidence>
<proteinExistence type="predicted"/>
<evidence type="ECO:0000313" key="3">
    <source>
        <dbReference type="Proteomes" id="UP000695022"/>
    </source>
</evidence>
<dbReference type="Gene3D" id="2.130.10.10">
    <property type="entry name" value="YVTN repeat-like/Quinoprotein amine dehydrogenase"/>
    <property type="match status" value="1"/>
</dbReference>
<organism evidence="3 4">
    <name type="scientific">Priapulus caudatus</name>
    <name type="common">Priapulid worm</name>
    <dbReference type="NCBI Taxonomy" id="37621"/>
    <lineage>
        <taxon>Eukaryota</taxon>
        <taxon>Metazoa</taxon>
        <taxon>Ecdysozoa</taxon>
        <taxon>Scalidophora</taxon>
        <taxon>Priapulida</taxon>
        <taxon>Priapulimorpha</taxon>
        <taxon>Priapulimorphida</taxon>
        <taxon>Priapulidae</taxon>
        <taxon>Priapulus</taxon>
    </lineage>
</organism>
<evidence type="ECO:0000313" key="4">
    <source>
        <dbReference type="RefSeq" id="XP_014677687.1"/>
    </source>
</evidence>
<dbReference type="PANTHER" id="PTHR14494:SF0">
    <property type="entry name" value="ALADIN"/>
    <property type="match status" value="1"/>
</dbReference>
<dbReference type="GeneID" id="106817529"/>
<dbReference type="InterPro" id="IPR045139">
    <property type="entry name" value="Aladin"/>
</dbReference>
<accession>A0ABM1EZR6</accession>
<dbReference type="InterPro" id="IPR057403">
    <property type="entry name" value="Beta-prop_Aladin"/>
</dbReference>
<dbReference type="Proteomes" id="UP000695022">
    <property type="component" value="Unplaced"/>
</dbReference>
<dbReference type="Pfam" id="PF25460">
    <property type="entry name" value="Beta-prop_Aladin"/>
    <property type="match status" value="1"/>
</dbReference>
<protein>
    <submittedName>
        <fullName evidence="4">LOW QUALITY PROTEIN: aladin-like</fullName>
    </submittedName>
</protein>
<dbReference type="SUPFAM" id="SSF75011">
    <property type="entry name" value="3-carboxy-cis,cis-mucoante lactonizing enzyme"/>
    <property type="match status" value="1"/>
</dbReference>
<dbReference type="PANTHER" id="PTHR14494">
    <property type="entry name" value="ALADIN/ADRACALIN/AAAS"/>
    <property type="match status" value="1"/>
</dbReference>
<reference evidence="4" key="1">
    <citation type="submission" date="2025-08" db="UniProtKB">
        <authorList>
            <consortium name="RefSeq"/>
        </authorList>
    </citation>
    <scope>IDENTIFICATION</scope>
</reference>
<keyword evidence="3" id="KW-1185">Reference proteome</keyword>
<sequence length="363" mass="38185">MTRGASRPRPPARGSGGVARASAGPWRASTLAVAAAAALSVWTLDPTSHVEHVRRPAGASALRAPGHCPLGVAWDPGGRCLQTRLRAVPAQRQGSGPPGRNTDRVGVGGRRWALIVLGRPARGGGARHCGAVGGWPSAYARWSPAPDGARLIAATPSSLFRVWETRAWTCERWTDVPGRCQAACWSPDGCTLFFATLCEPTIFYLKFRPPPDDGRPIGGGAATAVAAVDLSEVVVDDDGEKTTVGGAVRDMAWDESGERLAVMFRGEDQRFVAVFRTRVRPVVDVTPCGLVGGEPGESPRAIAFRPGFQKGALLTVCWSSGRVSFVPMFFVSSAAMAQGGRIPSPGGATNGGLRHRTALFTTE</sequence>
<dbReference type="RefSeq" id="XP_014677687.1">
    <property type="nucleotide sequence ID" value="XM_014822201.1"/>
</dbReference>
<dbReference type="InterPro" id="IPR015943">
    <property type="entry name" value="WD40/YVTN_repeat-like_dom_sf"/>
</dbReference>
<evidence type="ECO:0000259" key="2">
    <source>
        <dbReference type="Pfam" id="PF25460"/>
    </source>
</evidence>
<feature type="domain" description="Aladin seven-bladed propeller" evidence="2">
    <location>
        <begin position="132"/>
        <end position="328"/>
    </location>
</feature>
<feature type="region of interest" description="Disordered" evidence="1">
    <location>
        <begin position="1"/>
        <end position="24"/>
    </location>
</feature>
<name>A0ABM1EZR6_PRICU</name>
<gene>
    <name evidence="4" type="primary">LOC106817529</name>
</gene>